<sequence>MPCSTPKITVIDSLMGRGKSTAAISYINDNPDKNFVVVLPTRSECLRYAAALDRTAVVPHTEDQAGKETLLSVFNEAVSQGKSVITTHALLKRWDDTSIRELRGKEYILILDEVLDVVEPFRITSDDYHTLVAGGFVSEEEDEISGLKRVVLLNNDYTGKHEPFIQQVSRGNMVRVQDAVCVWLTGPQRLLAFDEVFILTYNFQGSVMAAWLKLNKLNYEMRSVEDGMFIDYKPEYGQSFRHLLDIVQDNSLNSIGSRRNALSVSDLSKAKPERMKKLRNCMRKFFTRNDATDPHLNMWACPQEFKPKLQYSPFGYIGGRVSKNQLRKMTTEERVNRDTHVSVNMKATNLYKHKRFLAYAYNTFPNPALTKLFSECGVSFNQDQYALNELVQWLWRSRIRQGKDITVYIPAKRMRNLLIDWLNTKSPADIKTTQQAA</sequence>
<reference evidence="1" key="1">
    <citation type="journal article" date="2021" name="Proc. Natl. Acad. Sci. U.S.A.">
        <title>Global biogeography of chemosynthetic symbionts reveals both localized and globally distributed symbiont groups. .</title>
        <authorList>
            <person name="Osvatic J.T."/>
            <person name="Wilkins L.G.E."/>
            <person name="Leibrecht L."/>
            <person name="Leray M."/>
            <person name="Zauner S."/>
            <person name="Polzin J."/>
            <person name="Camacho Y."/>
            <person name="Gros O."/>
            <person name="van Gils J.A."/>
            <person name="Eisen J.A."/>
            <person name="Petersen J.M."/>
            <person name="Yuen B."/>
        </authorList>
    </citation>
    <scope>NUCLEOTIDE SEQUENCE</scope>
    <source>
        <strain evidence="1">MAGL173</strain>
    </source>
</reference>
<proteinExistence type="predicted"/>
<comment type="caution">
    <text evidence="1">The sequence shown here is derived from an EMBL/GenBank/DDBJ whole genome shotgun (WGS) entry which is preliminary data.</text>
</comment>
<dbReference type="AlphaFoldDB" id="A0A9E4K5D0"/>
<evidence type="ECO:0000313" key="2">
    <source>
        <dbReference type="Proteomes" id="UP000886687"/>
    </source>
</evidence>
<dbReference type="EMBL" id="JAEPDI010000012">
    <property type="protein sequence ID" value="MCG7940026.1"/>
    <property type="molecule type" value="Genomic_DNA"/>
</dbReference>
<protein>
    <submittedName>
        <fullName evidence="1">Uncharacterized protein</fullName>
    </submittedName>
</protein>
<evidence type="ECO:0000313" key="1">
    <source>
        <dbReference type="EMBL" id="MCG7940026.1"/>
    </source>
</evidence>
<name>A0A9E4K5D0_9GAMM</name>
<gene>
    <name evidence="1" type="ORF">JAZ04_14385</name>
</gene>
<dbReference type="Proteomes" id="UP000886687">
    <property type="component" value="Unassembled WGS sequence"/>
</dbReference>
<organism evidence="1 2">
    <name type="scientific">Candidatus Thiodiazotropha lotti</name>
    <dbReference type="NCBI Taxonomy" id="2792787"/>
    <lineage>
        <taxon>Bacteria</taxon>
        <taxon>Pseudomonadati</taxon>
        <taxon>Pseudomonadota</taxon>
        <taxon>Gammaproteobacteria</taxon>
        <taxon>Chromatiales</taxon>
        <taxon>Sedimenticolaceae</taxon>
        <taxon>Candidatus Thiodiazotropha</taxon>
    </lineage>
</organism>
<accession>A0A9E4K5D0</accession>